<protein>
    <submittedName>
        <fullName evidence="2">Uncharacterized protein</fullName>
    </submittedName>
</protein>
<sequence length="277" mass="29934">MILSCKKRASHKLRRKGRKVEEGGRETEYPIVEGSAYIFSSNIKCRTRHHHPFSFTASPPPQEHTTRAQHHTHGASSHGALVLKWALYIPLTLLATSHLSSAASDPLSSRHLLLNQLAQWRRSRFAPGPETAAAWVLCFLAASVCSAGGVGAGPSSCPSSPRGGAELEARHHLLRVHGGGGVAVERALHPPRDAPRPAVLPADQLRDRAALAAVHAPGGERRGGLQPDVPRVAHHRLLRRVPRLLHVQDVWGWAQVLGGGDQGDWQGHYERVVGGSS</sequence>
<evidence type="ECO:0000313" key="2">
    <source>
        <dbReference type="EMBL" id="CAD1829393.1"/>
    </source>
</evidence>
<gene>
    <name evidence="2" type="ORF">CB5_LOCUS12604</name>
</gene>
<dbReference type="EMBL" id="LR862147">
    <property type="protein sequence ID" value="CAD1829393.1"/>
    <property type="molecule type" value="Genomic_DNA"/>
</dbReference>
<proteinExistence type="predicted"/>
<accession>A0A6V7PF78</accession>
<feature type="region of interest" description="Disordered" evidence="1">
    <location>
        <begin position="51"/>
        <end position="73"/>
    </location>
</feature>
<feature type="region of interest" description="Disordered" evidence="1">
    <location>
        <begin position="1"/>
        <end position="24"/>
    </location>
</feature>
<organism evidence="2">
    <name type="scientific">Ananas comosus var. bracteatus</name>
    <name type="common">red pineapple</name>
    <dbReference type="NCBI Taxonomy" id="296719"/>
    <lineage>
        <taxon>Eukaryota</taxon>
        <taxon>Viridiplantae</taxon>
        <taxon>Streptophyta</taxon>
        <taxon>Embryophyta</taxon>
        <taxon>Tracheophyta</taxon>
        <taxon>Spermatophyta</taxon>
        <taxon>Magnoliopsida</taxon>
        <taxon>Liliopsida</taxon>
        <taxon>Poales</taxon>
        <taxon>Bromeliaceae</taxon>
        <taxon>Bromelioideae</taxon>
        <taxon>Ananas</taxon>
    </lineage>
</organism>
<feature type="compositionally biased region" description="Basic residues" evidence="1">
    <location>
        <begin position="1"/>
        <end position="18"/>
    </location>
</feature>
<name>A0A6V7PF78_ANACO</name>
<evidence type="ECO:0000256" key="1">
    <source>
        <dbReference type="SAM" id="MobiDB-lite"/>
    </source>
</evidence>
<reference evidence="2" key="1">
    <citation type="submission" date="2020-07" db="EMBL/GenBank/DDBJ databases">
        <authorList>
            <person name="Lin J."/>
        </authorList>
    </citation>
    <scope>NUCLEOTIDE SEQUENCE</scope>
</reference>
<dbReference type="AlphaFoldDB" id="A0A6V7PF78"/>